<dbReference type="GO" id="GO:0043190">
    <property type="term" value="C:ATP-binding cassette (ABC) transporter complex"/>
    <property type="evidence" value="ECO:0007669"/>
    <property type="project" value="InterPro"/>
</dbReference>
<dbReference type="EMBL" id="MSKM01000012">
    <property type="protein sequence ID" value="OLO54425.1"/>
    <property type="molecule type" value="Genomic_DNA"/>
</dbReference>
<proteinExistence type="predicted"/>
<evidence type="ECO:0000313" key="7">
    <source>
        <dbReference type="EMBL" id="OLO54425.1"/>
    </source>
</evidence>
<organism evidence="7 8">
    <name type="scientific">Actinomyces oris</name>
    <dbReference type="NCBI Taxonomy" id="544580"/>
    <lineage>
        <taxon>Bacteria</taxon>
        <taxon>Bacillati</taxon>
        <taxon>Actinomycetota</taxon>
        <taxon>Actinomycetes</taxon>
        <taxon>Actinomycetales</taxon>
        <taxon>Actinomycetaceae</taxon>
        <taxon>Actinomyces</taxon>
    </lineage>
</organism>
<dbReference type="Gene3D" id="3.40.190.10">
    <property type="entry name" value="Periplasmic binding protein-like II"/>
    <property type="match status" value="1"/>
</dbReference>
<gene>
    <name evidence="7" type="ORF">BKH27_03770</name>
</gene>
<keyword evidence="2" id="KW-0813">Transport</keyword>
<protein>
    <submittedName>
        <fullName evidence="7">Glycine/betaine ABC transporter substrate-binding protein</fullName>
    </submittedName>
</protein>
<dbReference type="InterPro" id="IPR007210">
    <property type="entry name" value="ABC_Gly_betaine_transp_sub-bd"/>
</dbReference>
<keyword evidence="5" id="KW-0732">Signal</keyword>
<dbReference type="GO" id="GO:0005275">
    <property type="term" value="F:amine transmembrane transporter activity"/>
    <property type="evidence" value="ECO:0007669"/>
    <property type="project" value="TreeGrafter"/>
</dbReference>
<dbReference type="GO" id="GO:0015226">
    <property type="term" value="F:carnitine transmembrane transporter activity"/>
    <property type="evidence" value="ECO:0007669"/>
    <property type="project" value="TreeGrafter"/>
</dbReference>
<keyword evidence="3" id="KW-1003">Cell membrane</keyword>
<sequence>MQTSRRTFTAALASLAAAGALSACGKGSGGGGKRLRLGFIPSWSDGLSMTHLLKTQLEKAGYRIKLTDLSEAGPLYAGLSQGAVDLYPSAWPDVTHKEYMDKYRTFIEDLGTYYDAAKLCWSVPNYSSMQSIEDIKPHASQIGNKIIGIEPGAGLTKVSQEDVIPAYGLGDMKFLTSSTTGMLAELKKAVDAKQEIVVTLWHPFWANTTYGMRDLKDPKGALGKGEGLHFLGREGFAQDYPEIATWLGSIKMDEATYGSLEDLVVNTYGEGREDEAAIAWAKKYPQYDFKKS</sequence>
<dbReference type="Proteomes" id="UP000185772">
    <property type="component" value="Unassembled WGS sequence"/>
</dbReference>
<name>A0A1Q8W0I9_9ACTO</name>
<feature type="chain" id="PRO_5010257920" evidence="5">
    <location>
        <begin position="23"/>
        <end position="292"/>
    </location>
</feature>
<evidence type="ECO:0000313" key="8">
    <source>
        <dbReference type="Proteomes" id="UP000185772"/>
    </source>
</evidence>
<dbReference type="GO" id="GO:0015871">
    <property type="term" value="P:choline transport"/>
    <property type="evidence" value="ECO:0007669"/>
    <property type="project" value="TreeGrafter"/>
</dbReference>
<dbReference type="CDD" id="cd13639">
    <property type="entry name" value="PBP2_OpuAC_like"/>
    <property type="match status" value="1"/>
</dbReference>
<dbReference type="AlphaFoldDB" id="A0A1Q8W0I9"/>
<evidence type="ECO:0000256" key="3">
    <source>
        <dbReference type="ARBA" id="ARBA00022475"/>
    </source>
</evidence>
<dbReference type="RefSeq" id="WP_070659588.1">
    <property type="nucleotide sequence ID" value="NZ_MSKM01000012.1"/>
</dbReference>
<dbReference type="Gene3D" id="3.40.190.100">
    <property type="entry name" value="Glycine betaine-binding periplasmic protein, domain 2"/>
    <property type="match status" value="1"/>
</dbReference>
<evidence type="ECO:0000259" key="6">
    <source>
        <dbReference type="Pfam" id="PF04069"/>
    </source>
</evidence>
<dbReference type="SUPFAM" id="SSF53850">
    <property type="entry name" value="Periplasmic binding protein-like II"/>
    <property type="match status" value="1"/>
</dbReference>
<keyword evidence="4" id="KW-0472">Membrane</keyword>
<dbReference type="Pfam" id="PF04069">
    <property type="entry name" value="OpuAC"/>
    <property type="match status" value="1"/>
</dbReference>
<comment type="subcellular location">
    <subcellularLocation>
        <location evidence="1">Cell membrane</location>
    </subcellularLocation>
</comment>
<accession>A0A1Q8W0I9</accession>
<dbReference type="PANTHER" id="PTHR47737">
    <property type="entry name" value="GLYCINE BETAINE/PROLINE BETAINE TRANSPORT SYSTEM PERMEASE PROTEIN PROW"/>
    <property type="match status" value="1"/>
</dbReference>
<evidence type="ECO:0000256" key="4">
    <source>
        <dbReference type="ARBA" id="ARBA00023136"/>
    </source>
</evidence>
<dbReference type="PANTHER" id="PTHR47737:SF1">
    <property type="entry name" value="GLYCINE BETAINE_PROLINE BETAINE TRANSPORT SYSTEM PERMEASE PROTEIN PROW"/>
    <property type="match status" value="1"/>
</dbReference>
<dbReference type="GO" id="GO:0031460">
    <property type="term" value="P:glycine betaine transport"/>
    <property type="evidence" value="ECO:0007669"/>
    <property type="project" value="TreeGrafter"/>
</dbReference>
<comment type="caution">
    <text evidence="7">The sequence shown here is derived from an EMBL/GenBank/DDBJ whole genome shotgun (WGS) entry which is preliminary data.</text>
</comment>
<dbReference type="PROSITE" id="PS51257">
    <property type="entry name" value="PROKAR_LIPOPROTEIN"/>
    <property type="match status" value="1"/>
</dbReference>
<feature type="domain" description="ABC-type glycine betaine transport system substrate-binding" evidence="6">
    <location>
        <begin position="36"/>
        <end position="283"/>
    </location>
</feature>
<feature type="signal peptide" evidence="5">
    <location>
        <begin position="1"/>
        <end position="22"/>
    </location>
</feature>
<evidence type="ECO:0000256" key="5">
    <source>
        <dbReference type="SAM" id="SignalP"/>
    </source>
</evidence>
<reference evidence="7 8" key="1">
    <citation type="submission" date="2016-12" db="EMBL/GenBank/DDBJ databases">
        <title>Genomic comparison of strains in the 'Actinomyces naeslundii' group.</title>
        <authorList>
            <person name="Mughal S.R."/>
            <person name="Do T."/>
            <person name="Gilbert S.C."/>
            <person name="Witherden E.A."/>
            <person name="Didelot X."/>
            <person name="Beighton D."/>
        </authorList>
    </citation>
    <scope>NUCLEOTIDE SEQUENCE [LARGE SCALE GENOMIC DNA]</scope>
    <source>
        <strain evidence="7 8">MMRCO6-1</strain>
    </source>
</reference>
<evidence type="ECO:0000256" key="2">
    <source>
        <dbReference type="ARBA" id="ARBA00022448"/>
    </source>
</evidence>
<evidence type="ECO:0000256" key="1">
    <source>
        <dbReference type="ARBA" id="ARBA00004236"/>
    </source>
</evidence>